<dbReference type="AlphaFoldDB" id="A0A015LEU8"/>
<protein>
    <recommendedName>
        <fullName evidence="3">F-box domain-containing protein</fullName>
    </recommendedName>
</protein>
<keyword evidence="2" id="KW-1185">Reference proteome</keyword>
<comment type="caution">
    <text evidence="1">The sequence shown here is derived from an EMBL/GenBank/DDBJ whole genome shotgun (WGS) entry which is preliminary data.</text>
</comment>
<accession>A0A015LEU8</accession>
<name>A0A015LEU8_RHIIW</name>
<evidence type="ECO:0000313" key="2">
    <source>
        <dbReference type="Proteomes" id="UP000022910"/>
    </source>
</evidence>
<evidence type="ECO:0000313" key="1">
    <source>
        <dbReference type="EMBL" id="EXX53358.1"/>
    </source>
</evidence>
<sequence length="531" mass="63380">MTYSKLFSGNSELGNLPELICEIIKYFRNDFSTLYSCILVNRLWCRLAIPLLWEDPFSIYAQNFQFIEIYLGNLNEDAKQHLVDRNLIAKNCSSTLFNYPSFIKRLNTNKIFRSIGNWHPALMDCWTILVYRSLFKMFIENEGNLHSFEFEYHTVLDFNYLKVTMELTLQNPNFTCNIRNLKFSMSATNIYINMFPLLKFLCFNCNSISSFYIGYGYKDGDNTLIEKCLTQMFNTQQSIEKISFECYNSLYDSFSLLTNISNTLKIITFYRVDFEEIINNIQEIFNQLNVLETIHIIYCYSLNSDFVQQIINVIRPFKLKSLILKYHFQVESLQLLIQKFGSDLENFEFSKGLLHGKSKQKRQKLFESIIEYCTKIKYFSLRDININLALNLIENIKKQSLNYLNIRFYDYYGYYESKNLKNLGQILPSKLEFLKLDLIKPNYLKIFLENFQDTFIKRLFIKIKFHEGYKDILSYIKEYIMKKKRVKYLAILINCQDLVSLKDEVKEFELYNIKVQKYDESYIRDIDIVNN</sequence>
<reference evidence="1 2" key="1">
    <citation type="submission" date="2014-02" db="EMBL/GenBank/DDBJ databases">
        <title>Single nucleus genome sequencing reveals high similarity among nuclei of an endomycorrhizal fungus.</title>
        <authorList>
            <person name="Lin K."/>
            <person name="Geurts R."/>
            <person name="Zhang Z."/>
            <person name="Limpens E."/>
            <person name="Saunders D.G."/>
            <person name="Mu D."/>
            <person name="Pang E."/>
            <person name="Cao H."/>
            <person name="Cha H."/>
            <person name="Lin T."/>
            <person name="Zhou Q."/>
            <person name="Shang Y."/>
            <person name="Li Y."/>
            <person name="Ivanov S."/>
            <person name="Sharma T."/>
            <person name="Velzen R.V."/>
            <person name="Ruijter N.D."/>
            <person name="Aanen D.K."/>
            <person name="Win J."/>
            <person name="Kamoun S."/>
            <person name="Bisseling T."/>
            <person name="Huang S."/>
        </authorList>
    </citation>
    <scope>NUCLEOTIDE SEQUENCE [LARGE SCALE GENOMIC DNA]</scope>
    <source>
        <strain evidence="2">DAOM197198w</strain>
    </source>
</reference>
<dbReference type="EMBL" id="JEMT01028950">
    <property type="protein sequence ID" value="EXX53358.1"/>
    <property type="molecule type" value="Genomic_DNA"/>
</dbReference>
<dbReference type="HOGENOM" id="CLU_028913_2_1_1"/>
<organism evidence="1 2">
    <name type="scientific">Rhizophagus irregularis (strain DAOM 197198w)</name>
    <name type="common">Glomus intraradices</name>
    <dbReference type="NCBI Taxonomy" id="1432141"/>
    <lineage>
        <taxon>Eukaryota</taxon>
        <taxon>Fungi</taxon>
        <taxon>Fungi incertae sedis</taxon>
        <taxon>Mucoromycota</taxon>
        <taxon>Glomeromycotina</taxon>
        <taxon>Glomeromycetes</taxon>
        <taxon>Glomerales</taxon>
        <taxon>Glomeraceae</taxon>
        <taxon>Rhizophagus</taxon>
    </lineage>
</organism>
<dbReference type="Proteomes" id="UP000022910">
    <property type="component" value="Unassembled WGS sequence"/>
</dbReference>
<evidence type="ECO:0008006" key="3">
    <source>
        <dbReference type="Google" id="ProtNLM"/>
    </source>
</evidence>
<gene>
    <name evidence="1" type="ORF">RirG_244680</name>
</gene>
<proteinExistence type="predicted"/>